<organism evidence="7 8">
    <name type="scientific">Mucilaginibacter arboris</name>
    <dbReference type="NCBI Taxonomy" id="2682090"/>
    <lineage>
        <taxon>Bacteria</taxon>
        <taxon>Pseudomonadati</taxon>
        <taxon>Bacteroidota</taxon>
        <taxon>Sphingobacteriia</taxon>
        <taxon>Sphingobacteriales</taxon>
        <taxon>Sphingobacteriaceae</taxon>
        <taxon>Mucilaginibacter</taxon>
    </lineage>
</organism>
<dbReference type="EMBL" id="WPIK01000005">
    <property type="protein sequence ID" value="MVN21181.1"/>
    <property type="molecule type" value="Genomic_DNA"/>
</dbReference>
<evidence type="ECO:0000256" key="2">
    <source>
        <dbReference type="ARBA" id="ARBA00022748"/>
    </source>
</evidence>
<evidence type="ECO:0000256" key="5">
    <source>
        <dbReference type="SAM" id="SignalP"/>
    </source>
</evidence>
<keyword evidence="3" id="KW-1015">Disulfide bond</keyword>
<dbReference type="GO" id="GO:0017004">
    <property type="term" value="P:cytochrome complex assembly"/>
    <property type="evidence" value="ECO:0007669"/>
    <property type="project" value="UniProtKB-KW"/>
</dbReference>
<keyword evidence="4" id="KW-0676">Redox-active center</keyword>
<dbReference type="PANTHER" id="PTHR42852:SF6">
    <property type="entry name" value="THIOL:DISULFIDE INTERCHANGE PROTEIN DSBE"/>
    <property type="match status" value="1"/>
</dbReference>
<name>A0A7K1SV20_9SPHI</name>
<evidence type="ECO:0000313" key="7">
    <source>
        <dbReference type="EMBL" id="MVN21181.1"/>
    </source>
</evidence>
<dbReference type="PROSITE" id="PS51352">
    <property type="entry name" value="THIOREDOXIN_2"/>
    <property type="match status" value="1"/>
</dbReference>
<dbReference type="Pfam" id="PF00578">
    <property type="entry name" value="AhpC-TSA"/>
    <property type="match status" value="1"/>
</dbReference>
<dbReference type="InterPro" id="IPR000866">
    <property type="entry name" value="AhpC/TSA"/>
</dbReference>
<dbReference type="InterPro" id="IPR036249">
    <property type="entry name" value="Thioredoxin-like_sf"/>
</dbReference>
<feature type="signal peptide" evidence="5">
    <location>
        <begin position="1"/>
        <end position="18"/>
    </location>
</feature>
<reference evidence="7 8" key="1">
    <citation type="submission" date="2019-12" db="EMBL/GenBank/DDBJ databases">
        <title>Mucilaginibacter sp. HMF7410 genome sequencing and assembly.</title>
        <authorList>
            <person name="Kang H."/>
            <person name="Cha I."/>
            <person name="Kim H."/>
            <person name="Joh K."/>
        </authorList>
    </citation>
    <scope>NUCLEOTIDE SEQUENCE [LARGE SCALE GENOMIC DNA]</scope>
    <source>
        <strain evidence="7 8">HMF7410</strain>
    </source>
</reference>
<dbReference type="InterPro" id="IPR050553">
    <property type="entry name" value="Thioredoxin_ResA/DsbE_sf"/>
</dbReference>
<dbReference type="GO" id="GO:0030313">
    <property type="term" value="C:cell envelope"/>
    <property type="evidence" value="ECO:0007669"/>
    <property type="project" value="UniProtKB-SubCell"/>
</dbReference>
<evidence type="ECO:0000313" key="8">
    <source>
        <dbReference type="Proteomes" id="UP000462014"/>
    </source>
</evidence>
<evidence type="ECO:0000256" key="3">
    <source>
        <dbReference type="ARBA" id="ARBA00023157"/>
    </source>
</evidence>
<dbReference type="GO" id="GO:0016491">
    <property type="term" value="F:oxidoreductase activity"/>
    <property type="evidence" value="ECO:0007669"/>
    <property type="project" value="InterPro"/>
</dbReference>
<keyword evidence="2" id="KW-0201">Cytochrome c-type biogenesis</keyword>
<proteinExistence type="predicted"/>
<dbReference type="CDD" id="cd02966">
    <property type="entry name" value="TlpA_like_family"/>
    <property type="match status" value="1"/>
</dbReference>
<dbReference type="Proteomes" id="UP000462014">
    <property type="component" value="Unassembled WGS sequence"/>
</dbReference>
<dbReference type="InterPro" id="IPR013766">
    <property type="entry name" value="Thioredoxin_domain"/>
</dbReference>
<evidence type="ECO:0000256" key="4">
    <source>
        <dbReference type="ARBA" id="ARBA00023284"/>
    </source>
</evidence>
<evidence type="ECO:0000256" key="1">
    <source>
        <dbReference type="ARBA" id="ARBA00004196"/>
    </source>
</evidence>
<gene>
    <name evidence="7" type="ORF">GO621_06500</name>
</gene>
<dbReference type="Gene3D" id="3.40.30.10">
    <property type="entry name" value="Glutaredoxin"/>
    <property type="match status" value="1"/>
</dbReference>
<dbReference type="RefSeq" id="WP_157565321.1">
    <property type="nucleotide sequence ID" value="NZ_WPIK01000005.1"/>
</dbReference>
<protein>
    <submittedName>
        <fullName evidence="7">Redoxin domain-containing protein</fullName>
    </submittedName>
</protein>
<dbReference type="InterPro" id="IPR025380">
    <property type="entry name" value="DUF4369"/>
</dbReference>
<sequence>MKKILFLMLASLPLLANAQTGNYDVKGKVGKLEPPAKAYLLRRVNGQNSVDSVALIDGIFEFKGSLAEPTQALLLLDHSGIGINNLGPGADVLTMYLENGSILINGTDSVKKAKITGSKLNEDNAKLAAAIKPVMDKAVILNNEYQKATEADRPKLADKFKELQAEQKSILKKYIQQNPSSFVSMDALRSFGGPSPDYNEVIPLFSSLSPAVQTSENGKNYKVVLDQLKSTSIGSVAPNFTQNDPSGKPVSLSSFKGKYVLIDFWASWCGPCRQENPNVVKVYNQYKNKNFTVLGVSLDRPNGKDAWLQAIKADGLTWNHVSDLKFWDNEVAALYGVHSIPGNFLVDPSGKIIAKDLRGDDLEQTLAKLLK</sequence>
<dbReference type="InterPro" id="IPR017937">
    <property type="entry name" value="Thioredoxin_CS"/>
</dbReference>
<feature type="chain" id="PRO_5029616588" evidence="5">
    <location>
        <begin position="19"/>
        <end position="371"/>
    </location>
</feature>
<feature type="domain" description="Thioredoxin" evidence="6">
    <location>
        <begin position="231"/>
        <end position="371"/>
    </location>
</feature>
<keyword evidence="8" id="KW-1185">Reference proteome</keyword>
<dbReference type="PROSITE" id="PS00194">
    <property type="entry name" value="THIOREDOXIN_1"/>
    <property type="match status" value="1"/>
</dbReference>
<dbReference type="Pfam" id="PF14289">
    <property type="entry name" value="DUF4369"/>
    <property type="match status" value="1"/>
</dbReference>
<dbReference type="PANTHER" id="PTHR42852">
    <property type="entry name" value="THIOL:DISULFIDE INTERCHANGE PROTEIN DSBE"/>
    <property type="match status" value="1"/>
</dbReference>
<evidence type="ECO:0000259" key="6">
    <source>
        <dbReference type="PROSITE" id="PS51352"/>
    </source>
</evidence>
<comment type="caution">
    <text evidence="7">The sequence shown here is derived from an EMBL/GenBank/DDBJ whole genome shotgun (WGS) entry which is preliminary data.</text>
</comment>
<accession>A0A7K1SV20</accession>
<comment type="subcellular location">
    <subcellularLocation>
        <location evidence="1">Cell envelope</location>
    </subcellularLocation>
</comment>
<dbReference type="AlphaFoldDB" id="A0A7K1SV20"/>
<keyword evidence="5" id="KW-0732">Signal</keyword>
<dbReference type="GO" id="GO:0016209">
    <property type="term" value="F:antioxidant activity"/>
    <property type="evidence" value="ECO:0007669"/>
    <property type="project" value="InterPro"/>
</dbReference>
<dbReference type="SUPFAM" id="SSF52833">
    <property type="entry name" value="Thioredoxin-like"/>
    <property type="match status" value="1"/>
</dbReference>